<evidence type="ECO:0000256" key="3">
    <source>
        <dbReference type="ARBA" id="ARBA00023172"/>
    </source>
</evidence>
<organism evidence="5 6">
    <name type="scientific">Azospirillum griseum</name>
    <dbReference type="NCBI Taxonomy" id="2496639"/>
    <lineage>
        <taxon>Bacteria</taxon>
        <taxon>Pseudomonadati</taxon>
        <taxon>Pseudomonadota</taxon>
        <taxon>Alphaproteobacteria</taxon>
        <taxon>Rhodospirillales</taxon>
        <taxon>Azospirillaceae</taxon>
        <taxon>Azospirillum</taxon>
    </lineage>
</organism>
<dbReference type="OrthoDB" id="7873969at2"/>
<dbReference type="PANTHER" id="PTHR30629:SF2">
    <property type="entry name" value="PROPHAGE INTEGRASE INTS-RELATED"/>
    <property type="match status" value="1"/>
</dbReference>
<gene>
    <name evidence="5" type="ORF">EJ903_03485</name>
</gene>
<accession>A0A3S0K7J8</accession>
<dbReference type="Proteomes" id="UP000277007">
    <property type="component" value="Unassembled WGS sequence"/>
</dbReference>
<protein>
    <recommendedName>
        <fullName evidence="4">Tyr recombinase domain-containing protein</fullName>
    </recommendedName>
</protein>
<feature type="domain" description="Tyr recombinase" evidence="4">
    <location>
        <begin position="161"/>
        <end position="335"/>
    </location>
</feature>
<keyword evidence="6" id="KW-1185">Reference proteome</keyword>
<dbReference type="SUPFAM" id="SSF56349">
    <property type="entry name" value="DNA breaking-rejoining enzymes"/>
    <property type="match status" value="1"/>
</dbReference>
<dbReference type="InterPro" id="IPR013762">
    <property type="entry name" value="Integrase-like_cat_sf"/>
</dbReference>
<dbReference type="InterPro" id="IPR011010">
    <property type="entry name" value="DNA_brk_join_enz"/>
</dbReference>
<evidence type="ECO:0000259" key="4">
    <source>
        <dbReference type="PROSITE" id="PS51898"/>
    </source>
</evidence>
<dbReference type="InterPro" id="IPR050808">
    <property type="entry name" value="Phage_Integrase"/>
</dbReference>
<comment type="caution">
    <text evidence="5">The sequence shown here is derived from an EMBL/GenBank/DDBJ whole genome shotgun (WGS) entry which is preliminary data.</text>
</comment>
<dbReference type="GO" id="GO:0006310">
    <property type="term" value="P:DNA recombination"/>
    <property type="evidence" value="ECO:0007669"/>
    <property type="project" value="UniProtKB-KW"/>
</dbReference>
<evidence type="ECO:0000256" key="2">
    <source>
        <dbReference type="ARBA" id="ARBA00022908"/>
    </source>
</evidence>
<dbReference type="RefSeq" id="WP_126612168.1">
    <property type="nucleotide sequence ID" value="NZ_JBHUCY010000010.1"/>
</dbReference>
<name>A0A3S0K7J8_9PROT</name>
<dbReference type="AlphaFoldDB" id="A0A3S0K7J8"/>
<comment type="similarity">
    <text evidence="1">Belongs to the 'phage' integrase family.</text>
</comment>
<keyword evidence="3" id="KW-0233">DNA recombination</keyword>
<dbReference type="GO" id="GO:0015074">
    <property type="term" value="P:DNA integration"/>
    <property type="evidence" value="ECO:0007669"/>
    <property type="project" value="UniProtKB-KW"/>
</dbReference>
<dbReference type="PANTHER" id="PTHR30629">
    <property type="entry name" value="PROPHAGE INTEGRASE"/>
    <property type="match status" value="1"/>
</dbReference>
<reference evidence="5 6" key="1">
    <citation type="submission" date="2018-12" db="EMBL/GenBank/DDBJ databases">
        <authorList>
            <person name="Yang Y."/>
        </authorList>
    </citation>
    <scope>NUCLEOTIDE SEQUENCE [LARGE SCALE GENOMIC DNA]</scope>
    <source>
        <strain evidence="5 6">L-25-5w-1</strain>
    </source>
</reference>
<dbReference type="Pfam" id="PF00589">
    <property type="entry name" value="Phage_integrase"/>
    <property type="match status" value="1"/>
</dbReference>
<sequence length="348" mass="39241">MRVKLRYVTERRNANGKSRWYWDRKGHPLCRLPDDPVKRFARAEQLNAQADRAAAGVQVVAEGSIAWVISKYKESKSYGKLSAGTLKYYNRFLDDIHELGPGLPFEVFDRRMVLDFIETYEGIGDDRKVAAVLRNLFKTAQYWRIVPDNHASKLDLSAPAARERIWSDEEIAAWLEAAASHPRGEAMITAFHLLHYVAQRPIDMLKMGWSHLRSGAALVRQQKTNKLVEVPCHSALVAHLENLRPTATTIVAYSSKSVSYPAFNAAFREILAKAGLADSGLQARDLRRTACVRMAEAGATETQVSAVSGHNIQTTRQILETYLPRTGAMARAAIKKWEKAERRRNKKV</sequence>
<evidence type="ECO:0000256" key="1">
    <source>
        <dbReference type="ARBA" id="ARBA00008857"/>
    </source>
</evidence>
<evidence type="ECO:0000313" key="6">
    <source>
        <dbReference type="Proteomes" id="UP000277007"/>
    </source>
</evidence>
<keyword evidence="2" id="KW-0229">DNA integration</keyword>
<dbReference type="EMBL" id="RXMA01000002">
    <property type="protein sequence ID" value="RTR23605.1"/>
    <property type="molecule type" value="Genomic_DNA"/>
</dbReference>
<dbReference type="PROSITE" id="PS51898">
    <property type="entry name" value="TYR_RECOMBINASE"/>
    <property type="match status" value="1"/>
</dbReference>
<evidence type="ECO:0000313" key="5">
    <source>
        <dbReference type="EMBL" id="RTR23605.1"/>
    </source>
</evidence>
<dbReference type="Gene3D" id="1.10.443.10">
    <property type="entry name" value="Intergrase catalytic core"/>
    <property type="match status" value="1"/>
</dbReference>
<proteinExistence type="inferred from homology"/>
<dbReference type="InterPro" id="IPR002104">
    <property type="entry name" value="Integrase_catalytic"/>
</dbReference>
<dbReference type="GO" id="GO:0003677">
    <property type="term" value="F:DNA binding"/>
    <property type="evidence" value="ECO:0007669"/>
    <property type="project" value="InterPro"/>
</dbReference>